<accession>A0A6C7EBV8</accession>
<dbReference type="InterPro" id="IPR001093">
    <property type="entry name" value="IMP_DH_GMPRt"/>
</dbReference>
<keyword evidence="5" id="KW-0677">Repeat</keyword>
<evidence type="ECO:0000256" key="13">
    <source>
        <dbReference type="HAMAP-Rule" id="MF_01964"/>
    </source>
</evidence>
<evidence type="ECO:0000256" key="20">
    <source>
        <dbReference type="RuleBase" id="RU003928"/>
    </source>
</evidence>
<dbReference type="Gene3D" id="3.20.20.70">
    <property type="entry name" value="Aldolase class I"/>
    <property type="match status" value="1"/>
</dbReference>
<dbReference type="PIRSF" id="PIRSF000130">
    <property type="entry name" value="IMPDH"/>
    <property type="match status" value="1"/>
</dbReference>
<dbReference type="EMBL" id="AP012057">
    <property type="protein sequence ID" value="BAN02679.1"/>
    <property type="molecule type" value="Genomic_DNA"/>
</dbReference>
<dbReference type="PROSITE" id="PS51371">
    <property type="entry name" value="CBS"/>
    <property type="match status" value="2"/>
</dbReference>
<feature type="binding site" evidence="13 15">
    <location>
        <position position="429"/>
    </location>
    <ligand>
        <name>IMP</name>
        <dbReference type="ChEBI" id="CHEBI:58053"/>
    </ligand>
</feature>
<comment type="caution">
    <text evidence="13">Lacks conserved residue(s) required for the propagation of feature annotation.</text>
</comment>
<evidence type="ECO:0000256" key="3">
    <source>
        <dbReference type="ARBA" id="ARBA00011881"/>
    </source>
</evidence>
<keyword evidence="6 13" id="KW-0332">GMP biosynthesis</keyword>
<feature type="binding site" evidence="13 16">
    <location>
        <begin position="302"/>
        <end position="304"/>
    </location>
    <ligand>
        <name>NAD(+)</name>
        <dbReference type="ChEBI" id="CHEBI:57540"/>
    </ligand>
</feature>
<dbReference type="PROSITE" id="PS00487">
    <property type="entry name" value="IMP_DH_GMP_RED"/>
    <property type="match status" value="1"/>
</dbReference>
<dbReference type="InterPro" id="IPR013785">
    <property type="entry name" value="Aldolase_TIM"/>
</dbReference>
<feature type="binding site" evidence="13 15">
    <location>
        <position position="307"/>
    </location>
    <ligand>
        <name>IMP</name>
        <dbReference type="ChEBI" id="CHEBI:58053"/>
    </ligand>
</feature>
<evidence type="ECO:0000256" key="9">
    <source>
        <dbReference type="ARBA" id="ARBA00023002"/>
    </source>
</evidence>
<dbReference type="InterPro" id="IPR005990">
    <property type="entry name" value="IMP_DH"/>
</dbReference>
<feature type="domain" description="CBS" evidence="22">
    <location>
        <begin position="96"/>
        <end position="152"/>
    </location>
</feature>
<comment type="function">
    <text evidence="13">Catalyzes the conversion of inosine 5'-phosphate (IMP) to xanthosine 5'-phosphate (XMP), the first committed and rate-limiting step in the de novo synthesis of guanine nucleotides, and therefore plays an important role in the regulation of cell growth.</text>
</comment>
<comment type="similarity">
    <text evidence="2 13 19">Belongs to the IMPDH/GMPR family.</text>
</comment>
<evidence type="ECO:0000256" key="21">
    <source>
        <dbReference type="SAM" id="MobiDB-lite"/>
    </source>
</evidence>
<evidence type="ECO:0000256" key="16">
    <source>
        <dbReference type="PIRSR" id="PIRSR000130-3"/>
    </source>
</evidence>
<reference evidence="23 24" key="1">
    <citation type="journal article" date="2013" name="Int. J. Syst. Evol. Microbiol.">
        <title>Ilumatobacter nonamiense sp. nov. and Ilumatobacter coccineum sp. nov., isolated from seashore sand.</title>
        <authorList>
            <person name="Matsumoto A."/>
            <person name="Kasai H."/>
            <person name="Matsuo Y."/>
            <person name="Shizuri Y."/>
            <person name="Ichikawa N."/>
            <person name="Fujita N."/>
            <person name="Omura S."/>
            <person name="Takahashi Y."/>
        </authorList>
    </citation>
    <scope>NUCLEOTIDE SEQUENCE [LARGE SCALE GENOMIC DNA]</scope>
    <source>
        <strain evidence="24">NBRC 103263 / KCTC 29153 / YM16-304</strain>
    </source>
</reference>
<dbReference type="CDD" id="cd00381">
    <property type="entry name" value="IMPDH"/>
    <property type="match status" value="1"/>
</dbReference>
<name>A0A6C7EBV8_ILUCY</name>
<evidence type="ECO:0000256" key="2">
    <source>
        <dbReference type="ARBA" id="ARBA00005502"/>
    </source>
</evidence>
<dbReference type="Proteomes" id="UP000011863">
    <property type="component" value="Chromosome"/>
</dbReference>
<feature type="active site" description="Proton acceptor" evidence="13 14">
    <location>
        <position position="405"/>
    </location>
</feature>
<dbReference type="GO" id="GO:0006183">
    <property type="term" value="P:GTP biosynthetic process"/>
    <property type="evidence" value="ECO:0007669"/>
    <property type="project" value="TreeGrafter"/>
</dbReference>
<feature type="binding site" evidence="13 15">
    <location>
        <begin position="342"/>
        <end position="344"/>
    </location>
    <ligand>
        <name>IMP</name>
        <dbReference type="ChEBI" id="CHEBI:58053"/>
    </ligand>
</feature>
<comment type="catalytic activity">
    <reaction evidence="12 13 20">
        <text>IMP + NAD(+) + H2O = XMP + NADH + H(+)</text>
        <dbReference type="Rhea" id="RHEA:11708"/>
        <dbReference type="ChEBI" id="CHEBI:15377"/>
        <dbReference type="ChEBI" id="CHEBI:15378"/>
        <dbReference type="ChEBI" id="CHEBI:57464"/>
        <dbReference type="ChEBI" id="CHEBI:57540"/>
        <dbReference type="ChEBI" id="CHEBI:57945"/>
        <dbReference type="ChEBI" id="CHEBI:58053"/>
        <dbReference type="EC" id="1.1.1.205"/>
    </reaction>
</comment>
<dbReference type="GO" id="GO:0006177">
    <property type="term" value="P:GMP biosynthetic process"/>
    <property type="evidence" value="ECO:0007669"/>
    <property type="project" value="UniProtKB-UniRule"/>
</dbReference>
<dbReference type="CDD" id="cd04601">
    <property type="entry name" value="CBS_pair_IMPDH"/>
    <property type="match status" value="1"/>
</dbReference>
<keyword evidence="11 18" id="KW-0129">CBS domain</keyword>
<feature type="binding site" description="in other chain" evidence="13 17">
    <location>
        <position position="306"/>
    </location>
    <ligand>
        <name>K(+)</name>
        <dbReference type="ChEBI" id="CHEBI:29103"/>
        <note>ligand shared between two tetrameric partners</note>
    </ligand>
</feature>
<dbReference type="Pfam" id="PF00571">
    <property type="entry name" value="CBS"/>
    <property type="match status" value="2"/>
</dbReference>
<keyword evidence="7 13" id="KW-0658">Purine biosynthesis</keyword>
<evidence type="ECO:0000259" key="22">
    <source>
        <dbReference type="PROSITE" id="PS51371"/>
    </source>
</evidence>
<feature type="binding site" evidence="13 15">
    <location>
        <begin position="389"/>
        <end position="393"/>
    </location>
    <ligand>
        <name>IMP</name>
        <dbReference type="ChEBI" id="CHEBI:58053"/>
    </ligand>
</feature>
<feature type="binding site" evidence="13">
    <location>
        <position position="482"/>
    </location>
    <ligand>
        <name>K(+)</name>
        <dbReference type="ChEBI" id="CHEBI:29103"/>
        <note>ligand shared between two tetrameric partners</note>
    </ligand>
</feature>
<feature type="active site" description="Thioimidate intermediate" evidence="13 14">
    <location>
        <position position="309"/>
    </location>
</feature>
<dbReference type="KEGG" id="aym:YM304_23650"/>
<comment type="cofactor">
    <cofactor evidence="1 13">
        <name>K(+)</name>
        <dbReference type="ChEBI" id="CHEBI:29103"/>
    </cofactor>
</comment>
<comment type="activity regulation">
    <text evidence="13">Mycophenolic acid (MPA) is a non-competitive inhibitor that prevents formation of the closed enzyme conformation by binding to the same site as the amobile flap. In contrast, mizoribine monophosphate (MZP) is a competitive inhibitor that induces the closed conformation. MPA is a potent inhibitor of mammalian IMPDHs but a poor inhibitor of the bacterial enzymes. MZP is a more potent inhibitor of bacterial IMPDH.</text>
</comment>
<evidence type="ECO:0000256" key="6">
    <source>
        <dbReference type="ARBA" id="ARBA00022749"/>
    </source>
</evidence>
<feature type="binding site" evidence="13">
    <location>
        <position position="483"/>
    </location>
    <ligand>
        <name>K(+)</name>
        <dbReference type="ChEBI" id="CHEBI:29103"/>
        <note>ligand shared between two tetrameric partners</note>
    </ligand>
</feature>
<keyword evidence="24" id="KW-1185">Reference proteome</keyword>
<evidence type="ECO:0000256" key="1">
    <source>
        <dbReference type="ARBA" id="ARBA00001958"/>
    </source>
</evidence>
<evidence type="ECO:0000256" key="19">
    <source>
        <dbReference type="RuleBase" id="RU003927"/>
    </source>
</evidence>
<dbReference type="GO" id="GO:0003938">
    <property type="term" value="F:IMP dehydrogenase activity"/>
    <property type="evidence" value="ECO:0007669"/>
    <property type="project" value="UniProtKB-UniRule"/>
</dbReference>
<dbReference type="EC" id="1.1.1.205" evidence="13 20"/>
<dbReference type="SUPFAM" id="SSF51412">
    <property type="entry name" value="Inosine monophosphate dehydrogenase (IMPDH)"/>
    <property type="match status" value="2"/>
</dbReference>
<evidence type="ECO:0000313" key="24">
    <source>
        <dbReference type="Proteomes" id="UP000011863"/>
    </source>
</evidence>
<feature type="domain" description="CBS" evidence="22">
    <location>
        <begin position="158"/>
        <end position="215"/>
    </location>
</feature>
<feature type="binding site" evidence="13 15">
    <location>
        <begin position="365"/>
        <end position="366"/>
    </location>
    <ligand>
        <name>IMP</name>
        <dbReference type="ChEBI" id="CHEBI:58053"/>
    </ligand>
</feature>
<keyword evidence="10 13" id="KW-0520">NAD</keyword>
<dbReference type="FunFam" id="3.20.20.70:FF:000003">
    <property type="entry name" value="GMP reductase"/>
    <property type="match status" value="1"/>
</dbReference>
<dbReference type="SMART" id="SM00116">
    <property type="entry name" value="CBS"/>
    <property type="match status" value="2"/>
</dbReference>
<evidence type="ECO:0000256" key="7">
    <source>
        <dbReference type="ARBA" id="ARBA00022755"/>
    </source>
</evidence>
<evidence type="ECO:0000256" key="14">
    <source>
        <dbReference type="PIRSR" id="PIRSR000130-1"/>
    </source>
</evidence>
<feature type="binding site" evidence="13">
    <location>
        <position position="484"/>
    </location>
    <ligand>
        <name>K(+)</name>
        <dbReference type="ChEBI" id="CHEBI:29103"/>
        <note>ligand shared between two tetrameric partners</note>
    </ligand>
</feature>
<comment type="subunit">
    <text evidence="3 13">Homotetramer.</text>
</comment>
<protein>
    <recommendedName>
        <fullName evidence="13 20">Inosine-5'-monophosphate dehydrogenase</fullName>
        <shortName evidence="13">IMP dehydrogenase</shortName>
        <shortName evidence="13">IMPD</shortName>
        <shortName evidence="13">IMPDH</shortName>
        <ecNumber evidence="13 20">1.1.1.205</ecNumber>
    </recommendedName>
</protein>
<sequence length="501" mass="52787">MNDGFFDRFEALTFDDVVVVPGWSETLPDAVDTTATFARDIELAVPLVSAAMDKVTEARMAVAMARHGGIGVIHRNMSIADQASEVQKVKRSQSGMITDPVTLPPTALLHDAEALMHKFKFSGVPITDDDGHLLGILTNRDIRFCEGSDFDRPVTDFMTSDGLVTAEVGTSLDEAKAILQEHRIEKLPLVDGVGCLAGLITVKDIQKRLDFPNASRDGRGRLRCAAAVGVGADLEERVAALVEMSIDAVSIDTAHGHSANVIKAIERIKGSWPDLAVTAGNVVTEEGVEALHKAGADAIKVGVGAGSICTTRVVSGAGMPQLSAIWHTSRRAQQLGVPIIGDGGITFSGDIVKAIVAGSQTVMIGSLLAGTEESPGEMELMDGRRYKSYRGMGSMGAMTGDSADRYATSQSTAGGRTDVGAASKKLVPEGIEGRVPYAGPLGDVLYQLVGGLRSGMGYAGAATLDALRTARFMRVTTAGREESHPHDVTVTKEAPNYQRGS</sequence>
<evidence type="ECO:0000256" key="10">
    <source>
        <dbReference type="ARBA" id="ARBA00023027"/>
    </source>
</evidence>
<dbReference type="GO" id="GO:0046872">
    <property type="term" value="F:metal ion binding"/>
    <property type="evidence" value="ECO:0007669"/>
    <property type="project" value="UniProtKB-UniRule"/>
</dbReference>
<evidence type="ECO:0000256" key="18">
    <source>
        <dbReference type="PROSITE-ProRule" id="PRU00703"/>
    </source>
</evidence>
<keyword evidence="8 13" id="KW-0630">Potassium</keyword>
<feature type="binding site" evidence="13">
    <location>
        <position position="252"/>
    </location>
    <ligand>
        <name>NAD(+)</name>
        <dbReference type="ChEBI" id="CHEBI:57540"/>
    </ligand>
</feature>
<dbReference type="InterPro" id="IPR015875">
    <property type="entry name" value="IMP_DH/GMP_Rdtase_CS"/>
</dbReference>
<evidence type="ECO:0000256" key="8">
    <source>
        <dbReference type="ARBA" id="ARBA00022958"/>
    </source>
</evidence>
<dbReference type="AlphaFoldDB" id="A0A6C7EBV8"/>
<organism evidence="23 24">
    <name type="scientific">Ilumatobacter coccineus (strain NBRC 103263 / KCTC 29153 / YM16-304)</name>
    <dbReference type="NCBI Taxonomy" id="1313172"/>
    <lineage>
        <taxon>Bacteria</taxon>
        <taxon>Bacillati</taxon>
        <taxon>Actinomycetota</taxon>
        <taxon>Acidimicrobiia</taxon>
        <taxon>Acidimicrobiales</taxon>
        <taxon>Ilumatobacteraceae</taxon>
        <taxon>Ilumatobacter</taxon>
    </lineage>
</organism>
<keyword evidence="4 13" id="KW-0479">Metal-binding</keyword>
<feature type="binding site" evidence="16">
    <location>
        <begin position="252"/>
        <end position="254"/>
    </location>
    <ligand>
        <name>NAD(+)</name>
        <dbReference type="ChEBI" id="CHEBI:57540"/>
    </ligand>
</feature>
<evidence type="ECO:0000256" key="12">
    <source>
        <dbReference type="ARBA" id="ARBA00048028"/>
    </source>
</evidence>
<feature type="binding site" description="in other chain" evidence="13 17">
    <location>
        <position position="304"/>
    </location>
    <ligand>
        <name>K(+)</name>
        <dbReference type="ChEBI" id="CHEBI:29103"/>
        <note>ligand shared between two tetrameric partners</note>
    </ligand>
</feature>
<dbReference type="SMART" id="SM01240">
    <property type="entry name" value="IMPDH"/>
    <property type="match status" value="1"/>
</dbReference>
<dbReference type="GO" id="GO:0000166">
    <property type="term" value="F:nucleotide binding"/>
    <property type="evidence" value="ECO:0007669"/>
    <property type="project" value="UniProtKB-UniRule"/>
</dbReference>
<evidence type="ECO:0000256" key="5">
    <source>
        <dbReference type="ARBA" id="ARBA00022737"/>
    </source>
</evidence>
<dbReference type="PANTHER" id="PTHR11911:SF111">
    <property type="entry name" value="INOSINE-5'-MONOPHOSPHATE DEHYDROGENASE"/>
    <property type="match status" value="1"/>
</dbReference>
<dbReference type="InterPro" id="IPR000644">
    <property type="entry name" value="CBS_dom"/>
</dbReference>
<comment type="pathway">
    <text evidence="13 20">Purine metabolism; XMP biosynthesis via de novo pathway; XMP from IMP: step 1/1.</text>
</comment>
<gene>
    <name evidence="13 23" type="primary">guaB</name>
    <name evidence="23" type="ORF">YM304_23650</name>
</gene>
<evidence type="ECO:0000256" key="15">
    <source>
        <dbReference type="PIRSR" id="PIRSR000130-2"/>
    </source>
</evidence>
<proteinExistence type="inferred from homology"/>
<evidence type="ECO:0000256" key="17">
    <source>
        <dbReference type="PIRSR" id="PIRSR000130-4"/>
    </source>
</evidence>
<evidence type="ECO:0000313" key="23">
    <source>
        <dbReference type="EMBL" id="BAN02679.1"/>
    </source>
</evidence>
<dbReference type="HAMAP" id="MF_01964">
    <property type="entry name" value="IMPDH"/>
    <property type="match status" value="1"/>
</dbReference>
<feature type="compositionally biased region" description="Basic and acidic residues" evidence="21">
    <location>
        <begin position="479"/>
        <end position="490"/>
    </location>
</feature>
<feature type="region of interest" description="Disordered" evidence="21">
    <location>
        <begin position="478"/>
        <end position="501"/>
    </location>
</feature>
<dbReference type="Pfam" id="PF00478">
    <property type="entry name" value="IMPDH"/>
    <property type="match status" value="1"/>
</dbReference>
<feature type="binding site" description="in other chain" evidence="13 17">
    <location>
        <position position="309"/>
    </location>
    <ligand>
        <name>K(+)</name>
        <dbReference type="ChEBI" id="CHEBI:29103"/>
        <note>ligand shared between two tetrameric partners</note>
    </ligand>
</feature>
<dbReference type="NCBIfam" id="TIGR01302">
    <property type="entry name" value="IMP_dehydrog"/>
    <property type="match status" value="1"/>
</dbReference>
<keyword evidence="9 13" id="KW-0560">Oxidoreductase</keyword>
<dbReference type="UniPathway" id="UPA00601">
    <property type="reaction ID" value="UER00295"/>
</dbReference>
<dbReference type="PANTHER" id="PTHR11911">
    <property type="entry name" value="INOSINE-5-MONOPHOSPHATE DEHYDROGENASE RELATED"/>
    <property type="match status" value="1"/>
</dbReference>
<evidence type="ECO:0000256" key="11">
    <source>
        <dbReference type="ARBA" id="ARBA00023122"/>
    </source>
</evidence>
<evidence type="ECO:0000256" key="4">
    <source>
        <dbReference type="ARBA" id="ARBA00022723"/>
    </source>
</evidence>